<evidence type="ECO:0000313" key="8">
    <source>
        <dbReference type="EMBL" id="PHN02256.1"/>
    </source>
</evidence>
<dbReference type="PANTHER" id="PTHR43741">
    <property type="entry name" value="FMN-DEPENDENT NADH-AZOREDUCTASE 1"/>
    <property type="match status" value="1"/>
</dbReference>
<dbReference type="InterPro" id="IPR023048">
    <property type="entry name" value="NADH:quinone_OxRdtase_FMN_depd"/>
</dbReference>
<dbReference type="InterPro" id="IPR003680">
    <property type="entry name" value="Flavodoxin_fold"/>
</dbReference>
<evidence type="ECO:0000256" key="2">
    <source>
        <dbReference type="ARBA" id="ARBA00022643"/>
    </source>
</evidence>
<comment type="function">
    <text evidence="6">Also exhibits azoreductase activity. Catalyzes the reductive cleavage of the azo bond in aromatic azo compounds to the corresponding amines.</text>
</comment>
<dbReference type="EC" id="1.7.1.17" evidence="6"/>
<evidence type="ECO:0000256" key="4">
    <source>
        <dbReference type="ARBA" id="ARBA00023027"/>
    </source>
</evidence>
<comment type="caution">
    <text evidence="8">The sequence shown here is derived from an EMBL/GenBank/DDBJ whole genome shotgun (WGS) entry which is preliminary data.</text>
</comment>
<dbReference type="PANTHER" id="PTHR43741:SF4">
    <property type="entry name" value="FMN-DEPENDENT NADH:QUINONE OXIDOREDUCTASE"/>
    <property type="match status" value="1"/>
</dbReference>
<dbReference type="OrthoDB" id="9805013at2"/>
<evidence type="ECO:0000256" key="3">
    <source>
        <dbReference type="ARBA" id="ARBA00023002"/>
    </source>
</evidence>
<dbReference type="Pfam" id="PF02525">
    <property type="entry name" value="Flavodoxin_2"/>
    <property type="match status" value="1"/>
</dbReference>
<comment type="function">
    <text evidence="6">Quinone reductase that provides resistance to thiol-specific stress caused by electrophilic quinones.</text>
</comment>
<dbReference type="SUPFAM" id="SSF52218">
    <property type="entry name" value="Flavoproteins"/>
    <property type="match status" value="1"/>
</dbReference>
<comment type="catalytic activity">
    <reaction evidence="6">
        <text>2 a quinone + NADH + H(+) = 2 a 1,4-benzosemiquinone + NAD(+)</text>
        <dbReference type="Rhea" id="RHEA:65952"/>
        <dbReference type="ChEBI" id="CHEBI:15378"/>
        <dbReference type="ChEBI" id="CHEBI:57540"/>
        <dbReference type="ChEBI" id="CHEBI:57945"/>
        <dbReference type="ChEBI" id="CHEBI:132124"/>
        <dbReference type="ChEBI" id="CHEBI:134225"/>
    </reaction>
</comment>
<comment type="similarity">
    <text evidence="6">Belongs to the azoreductase type 1 family.</text>
</comment>
<dbReference type="HAMAP" id="MF_01216">
    <property type="entry name" value="Azoreductase_type1"/>
    <property type="match status" value="1"/>
</dbReference>
<reference evidence="8 9" key="1">
    <citation type="submission" date="2017-10" db="EMBL/GenBank/DDBJ databases">
        <title>The draft genome sequence of Lewinella nigricans NBRC 102662.</title>
        <authorList>
            <person name="Wang K."/>
        </authorList>
    </citation>
    <scope>NUCLEOTIDE SEQUENCE [LARGE SCALE GENOMIC DNA]</scope>
    <source>
        <strain evidence="8 9">NBRC 102662</strain>
    </source>
</reference>
<comment type="cofactor">
    <cofactor evidence="6">
        <name>FMN</name>
        <dbReference type="ChEBI" id="CHEBI:58210"/>
    </cofactor>
    <text evidence="6">Binds 1 FMN per subunit.</text>
</comment>
<evidence type="ECO:0000256" key="5">
    <source>
        <dbReference type="ARBA" id="ARBA00048542"/>
    </source>
</evidence>
<dbReference type="AlphaFoldDB" id="A0A2D0N1K6"/>
<keyword evidence="2 6" id="KW-0288">FMN</keyword>
<dbReference type="Proteomes" id="UP000223913">
    <property type="component" value="Unassembled WGS sequence"/>
</dbReference>
<dbReference type="GO" id="GO:0010181">
    <property type="term" value="F:FMN binding"/>
    <property type="evidence" value="ECO:0007669"/>
    <property type="project" value="UniProtKB-UniRule"/>
</dbReference>
<evidence type="ECO:0000256" key="6">
    <source>
        <dbReference type="HAMAP-Rule" id="MF_01216"/>
    </source>
</evidence>
<proteinExistence type="inferred from homology"/>
<dbReference type="GO" id="GO:0016655">
    <property type="term" value="F:oxidoreductase activity, acting on NAD(P)H, quinone or similar compound as acceptor"/>
    <property type="evidence" value="ECO:0007669"/>
    <property type="project" value="InterPro"/>
</dbReference>
<dbReference type="GO" id="GO:0016652">
    <property type="term" value="F:oxidoreductase activity, acting on NAD(P)H as acceptor"/>
    <property type="evidence" value="ECO:0007669"/>
    <property type="project" value="UniProtKB-UniRule"/>
</dbReference>
<comment type="caution">
    <text evidence="6">Lacks conserved residue(s) required for the propagation of feature annotation.</text>
</comment>
<dbReference type="EC" id="1.6.5.-" evidence="6"/>
<sequence length="215" mass="24149">MKILHLIASPRGEQSRTLAITREFIVALQARHQEVAVTELNLFEVELPPVHGDAVAAKYALISGQELNEKKRDSWRRIAELANDFMAFDAYVISAPMWNFTIPYVLKHYIDVIMQAGILFQFTERGPIGLAQHKRMVCICSRGSDYGPASPLNSLDYQATYLRAIFGFAGIQDISFINAQPLDLNPDLTREKLELSKAEARHLATSWGELIGNMS</sequence>
<evidence type="ECO:0000256" key="1">
    <source>
        <dbReference type="ARBA" id="ARBA00022630"/>
    </source>
</evidence>
<keyword evidence="4 6" id="KW-0520">NAD</keyword>
<dbReference type="InterPro" id="IPR029039">
    <property type="entry name" value="Flavoprotein-like_sf"/>
</dbReference>
<dbReference type="RefSeq" id="WP_099154284.1">
    <property type="nucleotide sequence ID" value="NZ_PDUD01000042.1"/>
</dbReference>
<evidence type="ECO:0000259" key="7">
    <source>
        <dbReference type="Pfam" id="PF02525"/>
    </source>
</evidence>
<evidence type="ECO:0000313" key="9">
    <source>
        <dbReference type="Proteomes" id="UP000223913"/>
    </source>
</evidence>
<feature type="binding site" evidence="6">
    <location>
        <position position="9"/>
    </location>
    <ligand>
        <name>FMN</name>
        <dbReference type="ChEBI" id="CHEBI:58210"/>
    </ligand>
</feature>
<gene>
    <name evidence="6" type="primary">azoR</name>
    <name evidence="8" type="ORF">CRP01_32675</name>
</gene>
<feature type="binding site" evidence="6">
    <location>
        <begin position="97"/>
        <end position="100"/>
    </location>
    <ligand>
        <name>FMN</name>
        <dbReference type="ChEBI" id="CHEBI:58210"/>
    </ligand>
</feature>
<comment type="subunit">
    <text evidence="6">Homodimer.</text>
</comment>
<dbReference type="GO" id="GO:0009055">
    <property type="term" value="F:electron transfer activity"/>
    <property type="evidence" value="ECO:0007669"/>
    <property type="project" value="UniProtKB-UniRule"/>
</dbReference>
<keyword evidence="9" id="KW-1185">Reference proteome</keyword>
<dbReference type="InterPro" id="IPR050104">
    <property type="entry name" value="FMN-dep_NADH:Q_OxRdtase_AzoR1"/>
</dbReference>
<feature type="domain" description="Flavodoxin-like fold" evidence="7">
    <location>
        <begin position="1"/>
        <end position="200"/>
    </location>
</feature>
<dbReference type="Gene3D" id="3.40.50.360">
    <property type="match status" value="1"/>
</dbReference>
<protein>
    <recommendedName>
        <fullName evidence="6">FMN dependent NADH:quinone oxidoreductase</fullName>
        <ecNumber evidence="6">1.6.5.-</ecNumber>
    </recommendedName>
    <alternativeName>
        <fullName evidence="6">Azo-dye reductase</fullName>
    </alternativeName>
    <alternativeName>
        <fullName evidence="6">FMN-dependent NADH-azo compound oxidoreductase</fullName>
    </alternativeName>
    <alternativeName>
        <fullName evidence="6">FMN-dependent NADH-azoreductase</fullName>
        <ecNumber evidence="6">1.7.1.17</ecNumber>
    </alternativeName>
</protein>
<keyword evidence="1 6" id="KW-0285">Flavoprotein</keyword>
<dbReference type="EMBL" id="PDUD01000042">
    <property type="protein sequence ID" value="PHN02256.1"/>
    <property type="molecule type" value="Genomic_DNA"/>
</dbReference>
<organism evidence="8 9">
    <name type="scientific">Flavilitoribacter nigricans (strain ATCC 23147 / DSM 23189 / NBRC 102662 / NCIMB 1420 / SS-2)</name>
    <name type="common">Lewinella nigricans</name>
    <dbReference type="NCBI Taxonomy" id="1122177"/>
    <lineage>
        <taxon>Bacteria</taxon>
        <taxon>Pseudomonadati</taxon>
        <taxon>Bacteroidota</taxon>
        <taxon>Saprospiria</taxon>
        <taxon>Saprospirales</taxon>
        <taxon>Lewinellaceae</taxon>
        <taxon>Flavilitoribacter</taxon>
    </lineage>
</organism>
<name>A0A2D0N1K6_FLAN2</name>
<accession>A0A2D0N1K6</accession>
<comment type="catalytic activity">
    <reaction evidence="5">
        <text>N,N-dimethyl-1,4-phenylenediamine + anthranilate + 2 NAD(+) = 2-(4-dimethylaminophenyl)diazenylbenzoate + 2 NADH + 2 H(+)</text>
        <dbReference type="Rhea" id="RHEA:55872"/>
        <dbReference type="ChEBI" id="CHEBI:15378"/>
        <dbReference type="ChEBI" id="CHEBI:15783"/>
        <dbReference type="ChEBI" id="CHEBI:16567"/>
        <dbReference type="ChEBI" id="CHEBI:57540"/>
        <dbReference type="ChEBI" id="CHEBI:57945"/>
        <dbReference type="ChEBI" id="CHEBI:71579"/>
        <dbReference type="EC" id="1.7.1.17"/>
    </reaction>
    <physiologicalReaction direction="right-to-left" evidence="5">
        <dbReference type="Rhea" id="RHEA:55874"/>
    </physiologicalReaction>
</comment>
<keyword evidence="3 6" id="KW-0560">Oxidoreductase</keyword>